<evidence type="ECO:0000256" key="5">
    <source>
        <dbReference type="ARBA" id="ARBA00022824"/>
    </source>
</evidence>
<accession>A0A835BCY7</accession>
<keyword evidence="9" id="KW-0456">Lyase</keyword>
<dbReference type="GO" id="GO:0005506">
    <property type="term" value="F:iron ion binding"/>
    <property type="evidence" value="ECO:0007669"/>
    <property type="project" value="InterPro"/>
</dbReference>
<gene>
    <name evidence="13" type="ORF">HU200_038425</name>
</gene>
<dbReference type="EMBL" id="JACEFO010001910">
    <property type="protein sequence ID" value="KAF8694285.1"/>
    <property type="molecule type" value="Genomic_DNA"/>
</dbReference>
<comment type="catalytic activity">
    <reaction evidence="10">
        <text>a long-chain fatty aldehyde + 2 NADPH + O2 + H(+) = a long-chain alkane + formate + 2 NADP(+) + H2O</text>
        <dbReference type="Rhea" id="RHEA:21440"/>
        <dbReference type="ChEBI" id="CHEBI:15377"/>
        <dbReference type="ChEBI" id="CHEBI:15378"/>
        <dbReference type="ChEBI" id="CHEBI:15379"/>
        <dbReference type="ChEBI" id="CHEBI:15740"/>
        <dbReference type="ChEBI" id="CHEBI:17176"/>
        <dbReference type="ChEBI" id="CHEBI:57783"/>
        <dbReference type="ChEBI" id="CHEBI:58349"/>
        <dbReference type="ChEBI" id="CHEBI:83563"/>
        <dbReference type="EC" id="4.1.99.5"/>
    </reaction>
</comment>
<dbReference type="GO" id="GO:0071771">
    <property type="term" value="F:aldehyde oxygenase (deformylating) activity"/>
    <property type="evidence" value="ECO:0007669"/>
    <property type="project" value="UniProtKB-EC"/>
</dbReference>
<evidence type="ECO:0000256" key="3">
    <source>
        <dbReference type="ARBA" id="ARBA00013146"/>
    </source>
</evidence>
<dbReference type="GO" id="GO:0008610">
    <property type="term" value="P:lipid biosynthetic process"/>
    <property type="evidence" value="ECO:0007669"/>
    <property type="project" value="InterPro"/>
</dbReference>
<keyword evidence="6" id="KW-0521">NADP</keyword>
<evidence type="ECO:0000256" key="2">
    <source>
        <dbReference type="ARBA" id="ARBA00009324"/>
    </source>
</evidence>
<evidence type="ECO:0000256" key="4">
    <source>
        <dbReference type="ARBA" id="ARBA00022692"/>
    </source>
</evidence>
<evidence type="ECO:0000256" key="10">
    <source>
        <dbReference type="ARBA" id="ARBA00047909"/>
    </source>
</evidence>
<feature type="transmembrane region" description="Helical" evidence="11">
    <location>
        <begin position="94"/>
        <end position="111"/>
    </location>
</feature>
<keyword evidence="7 11" id="KW-1133">Transmembrane helix</keyword>
<dbReference type="GO" id="GO:0016491">
    <property type="term" value="F:oxidoreductase activity"/>
    <property type="evidence" value="ECO:0007669"/>
    <property type="project" value="InterPro"/>
</dbReference>
<dbReference type="EC" id="4.1.99.5" evidence="3"/>
<evidence type="ECO:0000256" key="1">
    <source>
        <dbReference type="ARBA" id="ARBA00004477"/>
    </source>
</evidence>
<keyword evidence="8 11" id="KW-0472">Membrane</keyword>
<evidence type="ECO:0000256" key="6">
    <source>
        <dbReference type="ARBA" id="ARBA00022857"/>
    </source>
</evidence>
<feature type="domain" description="Fatty acid hydroxylase" evidence="12">
    <location>
        <begin position="133"/>
        <end position="267"/>
    </location>
</feature>
<keyword evidence="5" id="KW-0256">Endoplasmic reticulum</keyword>
<proteinExistence type="inferred from homology"/>
<organism evidence="13 14">
    <name type="scientific">Digitaria exilis</name>
    <dbReference type="NCBI Taxonomy" id="1010633"/>
    <lineage>
        <taxon>Eukaryota</taxon>
        <taxon>Viridiplantae</taxon>
        <taxon>Streptophyta</taxon>
        <taxon>Embryophyta</taxon>
        <taxon>Tracheophyta</taxon>
        <taxon>Spermatophyta</taxon>
        <taxon>Magnoliopsida</taxon>
        <taxon>Liliopsida</taxon>
        <taxon>Poales</taxon>
        <taxon>Poaceae</taxon>
        <taxon>PACMAD clade</taxon>
        <taxon>Panicoideae</taxon>
        <taxon>Panicodae</taxon>
        <taxon>Paniceae</taxon>
        <taxon>Anthephorinae</taxon>
        <taxon>Digitaria</taxon>
    </lineage>
</organism>
<evidence type="ECO:0000256" key="11">
    <source>
        <dbReference type="SAM" id="Phobius"/>
    </source>
</evidence>
<evidence type="ECO:0000313" key="14">
    <source>
        <dbReference type="Proteomes" id="UP000636709"/>
    </source>
</evidence>
<evidence type="ECO:0000259" key="12">
    <source>
        <dbReference type="Pfam" id="PF04116"/>
    </source>
</evidence>
<feature type="transmembrane region" description="Helical" evidence="11">
    <location>
        <begin position="183"/>
        <end position="207"/>
    </location>
</feature>
<comment type="caution">
    <text evidence="13">The sequence shown here is derived from an EMBL/GenBank/DDBJ whole genome shotgun (WGS) entry which is preliminary data.</text>
</comment>
<reference evidence="13" key="1">
    <citation type="submission" date="2020-07" db="EMBL/GenBank/DDBJ databases">
        <title>Genome sequence and genetic diversity analysis of an under-domesticated orphan crop, white fonio (Digitaria exilis).</title>
        <authorList>
            <person name="Bennetzen J.L."/>
            <person name="Chen S."/>
            <person name="Ma X."/>
            <person name="Wang X."/>
            <person name="Yssel A.E.J."/>
            <person name="Chaluvadi S.R."/>
            <person name="Johnson M."/>
            <person name="Gangashetty P."/>
            <person name="Hamidou F."/>
            <person name="Sanogo M.D."/>
            <person name="Zwaenepoel A."/>
            <person name="Wallace J."/>
            <person name="Van De Peer Y."/>
            <person name="Van Deynze A."/>
        </authorList>
    </citation>
    <scope>NUCLEOTIDE SEQUENCE</scope>
    <source>
        <tissue evidence="13">Leaves</tissue>
    </source>
</reference>
<dbReference type="OrthoDB" id="635127at2759"/>
<dbReference type="InterPro" id="IPR050307">
    <property type="entry name" value="Sterol_Desaturase_Related"/>
</dbReference>
<dbReference type="PANTHER" id="PTHR11863">
    <property type="entry name" value="STEROL DESATURASE"/>
    <property type="match status" value="1"/>
</dbReference>
<name>A0A835BCY7_9POAL</name>
<comment type="similarity">
    <text evidence="2">Belongs to the sterol desaturase family.</text>
</comment>
<evidence type="ECO:0000313" key="13">
    <source>
        <dbReference type="EMBL" id="KAF8694285.1"/>
    </source>
</evidence>
<dbReference type="GO" id="GO:0005789">
    <property type="term" value="C:endoplasmic reticulum membrane"/>
    <property type="evidence" value="ECO:0007669"/>
    <property type="project" value="UniProtKB-SubCell"/>
</dbReference>
<keyword evidence="14" id="KW-1185">Reference proteome</keyword>
<protein>
    <recommendedName>
        <fullName evidence="3">aldehyde oxygenase (deformylating)</fullName>
        <ecNumber evidence="3">4.1.99.5</ecNumber>
    </recommendedName>
</protein>
<evidence type="ECO:0000256" key="7">
    <source>
        <dbReference type="ARBA" id="ARBA00022989"/>
    </source>
</evidence>
<keyword evidence="4 11" id="KW-0812">Transmembrane</keyword>
<evidence type="ECO:0000256" key="8">
    <source>
        <dbReference type="ARBA" id="ARBA00023136"/>
    </source>
</evidence>
<dbReference type="InterPro" id="IPR006694">
    <property type="entry name" value="Fatty_acid_hydroxylase"/>
</dbReference>
<sequence length="272" mass="31051">MISFATAEEAEGALGRAMTWTEAAWLRYSGSTPDYCLCFLNFFILFASYTLAAVPIALLELCAPCKLIMSYKLQPEVRLSPNVFLRCYKDTARILALITIGPLLMVPYPALKVAGIRTGLPLPPAWEVAAQLLMYMLIEDYLGYWFHRLQHTKWFYNNIHYVHHEFKAPMGFVAAYAHWSESFIVGFASFVGMVMVPCHMTTCWLWFAIRGIVGVDIHCGFNFPFSPTKLIPFYGGAEFHDFHHYGGKWSQNNFAPVFTFCDYIYGTDKVCF</sequence>
<dbReference type="Proteomes" id="UP000636709">
    <property type="component" value="Unassembled WGS sequence"/>
</dbReference>
<feature type="transmembrane region" description="Helical" evidence="11">
    <location>
        <begin position="39"/>
        <end position="63"/>
    </location>
</feature>
<dbReference type="AlphaFoldDB" id="A0A835BCY7"/>
<dbReference type="Pfam" id="PF04116">
    <property type="entry name" value="FA_hydroxylase"/>
    <property type="match status" value="1"/>
</dbReference>
<evidence type="ECO:0000256" key="9">
    <source>
        <dbReference type="ARBA" id="ARBA00023239"/>
    </source>
</evidence>
<comment type="subcellular location">
    <subcellularLocation>
        <location evidence="1">Endoplasmic reticulum membrane</location>
        <topology evidence="1">Multi-pass membrane protein</topology>
    </subcellularLocation>
</comment>